<gene>
    <name evidence="2" type="ORF">METZ01_LOCUS46859</name>
</gene>
<protein>
    <recommendedName>
        <fullName evidence="3">Membrane protein 6-pyruvoyl-tetrahydropterin synthase-related domain-containing protein</fullName>
    </recommendedName>
</protein>
<dbReference type="Pfam" id="PF09586">
    <property type="entry name" value="YfhO"/>
    <property type="match status" value="1"/>
</dbReference>
<feature type="transmembrane region" description="Helical" evidence="1">
    <location>
        <begin position="192"/>
        <end position="211"/>
    </location>
</feature>
<feature type="transmembrane region" description="Helical" evidence="1">
    <location>
        <begin position="99"/>
        <end position="116"/>
    </location>
</feature>
<evidence type="ECO:0008006" key="3">
    <source>
        <dbReference type="Google" id="ProtNLM"/>
    </source>
</evidence>
<feature type="transmembrane region" description="Helical" evidence="1">
    <location>
        <begin position="368"/>
        <end position="385"/>
    </location>
</feature>
<name>A0A381RQ39_9ZZZZ</name>
<dbReference type="EMBL" id="UINC01002195">
    <property type="protein sequence ID" value="SUZ94005.1"/>
    <property type="molecule type" value="Genomic_DNA"/>
</dbReference>
<keyword evidence="1" id="KW-0812">Transmembrane</keyword>
<dbReference type="AlphaFoldDB" id="A0A381RQ39"/>
<feature type="transmembrane region" description="Helical" evidence="1">
    <location>
        <begin position="12"/>
        <end position="30"/>
    </location>
</feature>
<feature type="transmembrane region" description="Helical" evidence="1">
    <location>
        <begin position="218"/>
        <end position="243"/>
    </location>
</feature>
<keyword evidence="1" id="KW-0472">Membrane</keyword>
<dbReference type="PANTHER" id="PTHR38454">
    <property type="entry name" value="INTEGRAL MEMBRANE PROTEIN-RELATED"/>
    <property type="match status" value="1"/>
</dbReference>
<keyword evidence="1" id="KW-1133">Transmembrane helix</keyword>
<feature type="transmembrane region" description="Helical" evidence="1">
    <location>
        <begin position="123"/>
        <end position="142"/>
    </location>
</feature>
<organism evidence="2">
    <name type="scientific">marine metagenome</name>
    <dbReference type="NCBI Taxonomy" id="408172"/>
    <lineage>
        <taxon>unclassified sequences</taxon>
        <taxon>metagenomes</taxon>
        <taxon>ecological metagenomes</taxon>
    </lineage>
</organism>
<feature type="transmembrane region" description="Helical" evidence="1">
    <location>
        <begin position="339"/>
        <end position="361"/>
    </location>
</feature>
<feature type="transmembrane region" description="Helical" evidence="1">
    <location>
        <begin position="148"/>
        <end position="165"/>
    </location>
</feature>
<evidence type="ECO:0000313" key="2">
    <source>
        <dbReference type="EMBL" id="SUZ94005.1"/>
    </source>
</evidence>
<feature type="transmembrane region" description="Helical" evidence="1">
    <location>
        <begin position="494"/>
        <end position="512"/>
    </location>
</feature>
<sequence>MISYFKNTLPHIVCVFLLGILSISYFYPVLLNKGIEQSDISQFRGMSKQIVDHRENFNEEPYWLDNAFLGMPSFQVSTIYPYDLLRIIDQSIRFLPRPADYLFLYLFSFYLLIISLRINYRYALFGSIAFGFSTYLIIILGVGHNTKALALGYLPLIIMGVLMIFKKDYLKGFFITSLALALQIHSNHYQMTYYTLIVVMMMFVIYFIEFYKGNNIKTFFYCVSTFTLSSLIALMMNASALMATKEYSEFSTRSKSEITINPDGSTKESLSGLSKDYITEYSYGILESINLFIPKFMGGASSDRINNDSKLMDFITTLDPEQRQQVYQYSRLYWGNQPIVAAPAYIGASILFIFFLALFLVKNINMRWLLPSIVISLLLSWGKNFDLLTNLMIDYFPFYDKFRAVSSIQVILEFCIPLVAVFGIHKFFSDEIEINKKMKALFKSALILIPFTLIIYLFGNKLFDFKSNFEIFSNYPDILNLLIEDRKSILKADSLRSLLLIISLFLLLISYLKNILNKNLTIYGIIILVVFDLWSLNKQYVNADQFTNKSNIEVPFVMTSADKAILQDKSDYRVFEPDRGFSNARTSFYHKSIAGYHAAKPKRIQDLYDFYILKNNYDVLSMLNVKYIIKNDSDNPLGVTRNANNFGNVWFIDDIIHVNSSEKELLSLGEIDLKTKAVTQNIFLKEKSFQKDSLNDISLFSRNANKLIYKSNSVTNQFAVFSEAFYYKGWQAYLNDVPVDHYKVNYLLRGMEIPKGKHEIRFEFKPKIVERGSVISVFAYLILILVLIKFIKEKFYV</sequence>
<feature type="transmembrane region" description="Helical" evidence="1">
    <location>
        <begin position="440"/>
        <end position="459"/>
    </location>
</feature>
<dbReference type="InterPro" id="IPR018580">
    <property type="entry name" value="Uncharacterised_YfhO"/>
</dbReference>
<evidence type="ECO:0000256" key="1">
    <source>
        <dbReference type="SAM" id="Phobius"/>
    </source>
</evidence>
<feature type="transmembrane region" description="Helical" evidence="1">
    <location>
        <begin position="772"/>
        <end position="791"/>
    </location>
</feature>
<feature type="transmembrane region" description="Helical" evidence="1">
    <location>
        <begin position="405"/>
        <end position="428"/>
    </location>
</feature>
<feature type="transmembrane region" description="Helical" evidence="1">
    <location>
        <begin position="519"/>
        <end position="536"/>
    </location>
</feature>
<proteinExistence type="predicted"/>
<reference evidence="2" key="1">
    <citation type="submission" date="2018-05" db="EMBL/GenBank/DDBJ databases">
        <authorList>
            <person name="Lanie J.A."/>
            <person name="Ng W.-L."/>
            <person name="Kazmierczak K.M."/>
            <person name="Andrzejewski T.M."/>
            <person name="Davidsen T.M."/>
            <person name="Wayne K.J."/>
            <person name="Tettelin H."/>
            <person name="Glass J.I."/>
            <person name="Rusch D."/>
            <person name="Podicherti R."/>
            <person name="Tsui H.-C.T."/>
            <person name="Winkler M.E."/>
        </authorList>
    </citation>
    <scope>NUCLEOTIDE SEQUENCE</scope>
</reference>
<dbReference type="PANTHER" id="PTHR38454:SF1">
    <property type="entry name" value="INTEGRAL MEMBRANE PROTEIN"/>
    <property type="match status" value="1"/>
</dbReference>
<accession>A0A381RQ39</accession>